<feature type="region of interest" description="Disordered" evidence="9">
    <location>
        <begin position="93"/>
        <end position="130"/>
    </location>
</feature>
<keyword evidence="2 7" id="KW-0699">rRNA-binding</keyword>
<evidence type="ECO:0000256" key="6">
    <source>
        <dbReference type="ARBA" id="ARBA00035166"/>
    </source>
</evidence>
<evidence type="ECO:0000256" key="3">
    <source>
        <dbReference type="ARBA" id="ARBA00022884"/>
    </source>
</evidence>
<evidence type="ECO:0000256" key="8">
    <source>
        <dbReference type="RuleBase" id="RU003830"/>
    </source>
</evidence>
<keyword evidence="4 7" id="KW-0689">Ribosomal protein</keyword>
<dbReference type="GO" id="GO:0006412">
    <property type="term" value="P:translation"/>
    <property type="evidence" value="ECO:0007669"/>
    <property type="project" value="UniProtKB-UniRule"/>
</dbReference>
<dbReference type="InterPro" id="IPR010979">
    <property type="entry name" value="Ribosomal_uS13-like_H2TH"/>
</dbReference>
<dbReference type="FunFam" id="1.10.8.50:FF:000001">
    <property type="entry name" value="30S ribosomal protein S13"/>
    <property type="match status" value="1"/>
</dbReference>
<protein>
    <recommendedName>
        <fullName evidence="6 7">Small ribosomal subunit protein uS13</fullName>
    </recommendedName>
</protein>
<evidence type="ECO:0000256" key="9">
    <source>
        <dbReference type="SAM" id="MobiDB-lite"/>
    </source>
</evidence>
<evidence type="ECO:0000256" key="1">
    <source>
        <dbReference type="ARBA" id="ARBA00008080"/>
    </source>
</evidence>
<dbReference type="PROSITE" id="PS50159">
    <property type="entry name" value="RIBOSOMAL_S13_2"/>
    <property type="match status" value="1"/>
</dbReference>
<dbReference type="PROSITE" id="PS00646">
    <property type="entry name" value="RIBOSOMAL_S13_1"/>
    <property type="match status" value="1"/>
</dbReference>
<reference evidence="10 11" key="1">
    <citation type="journal article" date="2016" name="Nat. Commun.">
        <title>Thousands of microbial genomes shed light on interconnected biogeochemical processes in an aquifer system.</title>
        <authorList>
            <person name="Anantharaman K."/>
            <person name="Brown C.T."/>
            <person name="Hug L.A."/>
            <person name="Sharon I."/>
            <person name="Castelle C.J."/>
            <person name="Probst A.J."/>
            <person name="Thomas B.C."/>
            <person name="Singh A."/>
            <person name="Wilkins M.J."/>
            <person name="Karaoz U."/>
            <person name="Brodie E.L."/>
            <person name="Williams K.H."/>
            <person name="Hubbard S.S."/>
            <person name="Banfield J.F."/>
        </authorList>
    </citation>
    <scope>NUCLEOTIDE SEQUENCE [LARGE SCALE GENOMIC DNA]</scope>
</reference>
<gene>
    <name evidence="7" type="primary">rpsM</name>
    <name evidence="10" type="ORF">A3A02_03925</name>
</gene>
<dbReference type="InterPro" id="IPR001892">
    <property type="entry name" value="Ribosomal_uS13"/>
</dbReference>
<dbReference type="PIRSF" id="PIRSF002134">
    <property type="entry name" value="Ribosomal_S13"/>
    <property type="match status" value="1"/>
</dbReference>
<keyword evidence="3 7" id="KW-0694">RNA-binding</keyword>
<comment type="subunit">
    <text evidence="7">Part of the 30S ribosomal subunit. Forms a loose heterodimer with protein S19. Forms two bridges to the 50S subunit in the 70S ribosome.</text>
</comment>
<dbReference type="GO" id="GO:0003735">
    <property type="term" value="F:structural constituent of ribosome"/>
    <property type="evidence" value="ECO:0007669"/>
    <property type="project" value="InterPro"/>
</dbReference>
<dbReference type="SUPFAM" id="SSF46946">
    <property type="entry name" value="S13-like H2TH domain"/>
    <property type="match status" value="1"/>
</dbReference>
<dbReference type="GO" id="GO:0005829">
    <property type="term" value="C:cytosol"/>
    <property type="evidence" value="ECO:0007669"/>
    <property type="project" value="TreeGrafter"/>
</dbReference>
<dbReference type="PANTHER" id="PTHR10871:SF1">
    <property type="entry name" value="SMALL RIBOSOMAL SUBUNIT PROTEIN US13M"/>
    <property type="match status" value="1"/>
</dbReference>
<dbReference type="GO" id="GO:0015935">
    <property type="term" value="C:small ribosomal subunit"/>
    <property type="evidence" value="ECO:0007669"/>
    <property type="project" value="TreeGrafter"/>
</dbReference>
<dbReference type="PANTHER" id="PTHR10871">
    <property type="entry name" value="30S RIBOSOMAL PROTEIN S13/40S RIBOSOMAL PROTEIN S18"/>
    <property type="match status" value="1"/>
</dbReference>
<keyword evidence="5 7" id="KW-0687">Ribonucleoprotein</keyword>
<dbReference type="InterPro" id="IPR018269">
    <property type="entry name" value="Ribosomal_uS13_CS"/>
</dbReference>
<evidence type="ECO:0000256" key="4">
    <source>
        <dbReference type="ARBA" id="ARBA00022980"/>
    </source>
</evidence>
<dbReference type="AlphaFoldDB" id="A0A1G1YK48"/>
<dbReference type="InterPro" id="IPR019980">
    <property type="entry name" value="Ribosomal_uS13_bac-type"/>
</dbReference>
<name>A0A1G1YK48_9BACT</name>
<dbReference type="NCBIfam" id="TIGR03631">
    <property type="entry name" value="uS13_bact"/>
    <property type="match status" value="1"/>
</dbReference>
<dbReference type="InterPro" id="IPR027437">
    <property type="entry name" value="Rbsml_uS13_C"/>
</dbReference>
<evidence type="ECO:0000256" key="2">
    <source>
        <dbReference type="ARBA" id="ARBA00022730"/>
    </source>
</evidence>
<dbReference type="GO" id="GO:0000049">
    <property type="term" value="F:tRNA binding"/>
    <property type="evidence" value="ECO:0007669"/>
    <property type="project" value="UniProtKB-UniRule"/>
</dbReference>
<dbReference type="Pfam" id="PF00416">
    <property type="entry name" value="Ribosomal_S13"/>
    <property type="match status" value="1"/>
</dbReference>
<dbReference type="GO" id="GO:0019843">
    <property type="term" value="F:rRNA binding"/>
    <property type="evidence" value="ECO:0007669"/>
    <property type="project" value="UniProtKB-UniRule"/>
</dbReference>
<keyword evidence="7" id="KW-0820">tRNA-binding</keyword>
<evidence type="ECO:0000313" key="10">
    <source>
        <dbReference type="EMBL" id="OGY52644.1"/>
    </source>
</evidence>
<comment type="caution">
    <text evidence="10">The sequence shown here is derived from an EMBL/GenBank/DDBJ whole genome shotgun (WGS) entry which is preliminary data.</text>
</comment>
<dbReference type="EMBL" id="MHIM01000013">
    <property type="protein sequence ID" value="OGY52644.1"/>
    <property type="molecule type" value="Genomic_DNA"/>
</dbReference>
<dbReference type="Gene3D" id="4.10.910.10">
    <property type="entry name" value="30s ribosomal protein s13, domain 2"/>
    <property type="match status" value="1"/>
</dbReference>
<comment type="function">
    <text evidence="7">Located at the top of the head of the 30S subunit, it contacts several helices of the 16S rRNA. In the 70S ribosome it contacts the 23S rRNA (bridge B1a) and protein L5 of the 50S subunit (bridge B1b), connecting the 2 subunits; these bridges are implicated in subunit movement. Contacts the tRNAs in the A and P-sites.</text>
</comment>
<evidence type="ECO:0000256" key="7">
    <source>
        <dbReference type="HAMAP-Rule" id="MF_01315"/>
    </source>
</evidence>
<organism evidence="10 11">
    <name type="scientific">Candidatus Buchananbacteria bacterium RIFCSPLOWO2_01_FULL_39_33</name>
    <dbReference type="NCBI Taxonomy" id="1797543"/>
    <lineage>
        <taxon>Bacteria</taxon>
        <taxon>Candidatus Buchananiibacteriota</taxon>
    </lineage>
</organism>
<comment type="similarity">
    <text evidence="1 7 8">Belongs to the universal ribosomal protein uS13 family.</text>
</comment>
<dbReference type="Gene3D" id="1.10.8.50">
    <property type="match status" value="1"/>
</dbReference>
<sequence length="130" mass="14764">MAVRIAGTTLPNDKRVEIGLTYILGIGRSLANKILKKAKINPDIRVKDLTEDQANELRIIIEKQHIVEGELRREVLSNIKRLKEIKSYRGLRHAKNLPVRGQRTKTNSRTVRGNVRKTMGSGRKETGQKT</sequence>
<dbReference type="Proteomes" id="UP000177376">
    <property type="component" value="Unassembled WGS sequence"/>
</dbReference>
<evidence type="ECO:0000256" key="5">
    <source>
        <dbReference type="ARBA" id="ARBA00023274"/>
    </source>
</evidence>
<dbReference type="HAMAP" id="MF_01315">
    <property type="entry name" value="Ribosomal_uS13"/>
    <property type="match status" value="1"/>
</dbReference>
<accession>A0A1G1YK48</accession>
<proteinExistence type="inferred from homology"/>
<evidence type="ECO:0000313" key="11">
    <source>
        <dbReference type="Proteomes" id="UP000177376"/>
    </source>
</evidence>